<keyword evidence="8 21" id="KW-0436">Ligase</keyword>
<evidence type="ECO:0000256" key="12">
    <source>
        <dbReference type="ARBA" id="ARBA00022842"/>
    </source>
</evidence>
<dbReference type="EC" id="6.3.2.12" evidence="5"/>
<evidence type="ECO:0000256" key="19">
    <source>
        <dbReference type="ARBA" id="ARBA00049035"/>
    </source>
</evidence>
<evidence type="ECO:0000256" key="14">
    <source>
        <dbReference type="ARBA" id="ARBA00030048"/>
    </source>
</evidence>
<evidence type="ECO:0000256" key="10">
    <source>
        <dbReference type="ARBA" id="ARBA00022741"/>
    </source>
</evidence>
<keyword evidence="9" id="KW-0479">Metal-binding</keyword>
<dbReference type="GO" id="GO:0004326">
    <property type="term" value="F:tetrahydrofolylpolyglutamate synthase activity"/>
    <property type="evidence" value="ECO:0007669"/>
    <property type="project" value="UniProtKB-EC"/>
</dbReference>
<comment type="function">
    <text evidence="1">Functions in two distinct reactions of the de novo folate biosynthetic pathway. Catalyzes the addition of a glutamate residue to dihydropteroate (7,8-dihydropteroate or H2Pte) to form dihydrofolate (7,8-dihydrofolate monoglutamate or H2Pte-Glu). Also catalyzes successive additions of L-glutamate to tetrahydrofolate or 10-formyltetrahydrofolate or 5,10-methylenetetrahydrofolate, leading to folylpolyglutamate derivatives.</text>
</comment>
<dbReference type="GO" id="GO:0046656">
    <property type="term" value="P:folic acid biosynthetic process"/>
    <property type="evidence" value="ECO:0007669"/>
    <property type="project" value="UniProtKB-KW"/>
</dbReference>
<evidence type="ECO:0000259" key="22">
    <source>
        <dbReference type="Pfam" id="PF02875"/>
    </source>
</evidence>
<evidence type="ECO:0000259" key="23">
    <source>
        <dbReference type="Pfam" id="PF08245"/>
    </source>
</evidence>
<keyword evidence="11 21" id="KW-0067">ATP-binding</keyword>
<dbReference type="SUPFAM" id="SSF53623">
    <property type="entry name" value="MurD-like peptide ligases, catalytic domain"/>
    <property type="match status" value="1"/>
</dbReference>
<evidence type="ECO:0000256" key="3">
    <source>
        <dbReference type="ARBA" id="ARBA00005150"/>
    </source>
</evidence>
<dbReference type="PIRSF" id="PIRSF001563">
    <property type="entry name" value="Folylpolyglu_synth"/>
    <property type="match status" value="1"/>
</dbReference>
<dbReference type="RefSeq" id="WP_346049855.1">
    <property type="nucleotide sequence ID" value="NZ_JAYGII010000002.1"/>
</dbReference>
<dbReference type="InterPro" id="IPR013221">
    <property type="entry name" value="Mur_ligase_cen"/>
</dbReference>
<evidence type="ECO:0000256" key="17">
    <source>
        <dbReference type="ARBA" id="ARBA00047493"/>
    </source>
</evidence>
<comment type="similarity">
    <text evidence="4 21">Belongs to the folylpolyglutamate synthase family.</text>
</comment>
<organism evidence="24 25">
    <name type="scientific">Natronospira elongata</name>
    <dbReference type="NCBI Taxonomy" id="3110268"/>
    <lineage>
        <taxon>Bacteria</taxon>
        <taxon>Pseudomonadati</taxon>
        <taxon>Pseudomonadota</taxon>
        <taxon>Gammaproteobacteria</taxon>
        <taxon>Natronospirales</taxon>
        <taxon>Natronospiraceae</taxon>
        <taxon>Natronospira</taxon>
    </lineage>
</organism>
<dbReference type="InterPro" id="IPR036615">
    <property type="entry name" value="Mur_ligase_C_dom_sf"/>
</dbReference>
<evidence type="ECO:0000256" key="18">
    <source>
        <dbReference type="ARBA" id="ARBA00047808"/>
    </source>
</evidence>
<evidence type="ECO:0000256" key="9">
    <source>
        <dbReference type="ARBA" id="ARBA00022723"/>
    </source>
</evidence>
<comment type="pathway">
    <text evidence="3">Cofactor biosynthesis; tetrahydrofolylpolyglutamate biosynthesis.</text>
</comment>
<evidence type="ECO:0000256" key="4">
    <source>
        <dbReference type="ARBA" id="ARBA00008276"/>
    </source>
</evidence>
<feature type="domain" description="Mur ligase C-terminal" evidence="22">
    <location>
        <begin position="299"/>
        <end position="422"/>
    </location>
</feature>
<dbReference type="InterPro" id="IPR001645">
    <property type="entry name" value="Folylpolyglutamate_synth"/>
</dbReference>
<comment type="catalytic activity">
    <reaction evidence="20">
        <text>7,8-dihydropteroate + L-glutamate + ATP = 7,8-dihydrofolate + ADP + phosphate + H(+)</text>
        <dbReference type="Rhea" id="RHEA:23584"/>
        <dbReference type="ChEBI" id="CHEBI:15378"/>
        <dbReference type="ChEBI" id="CHEBI:17839"/>
        <dbReference type="ChEBI" id="CHEBI:29985"/>
        <dbReference type="ChEBI" id="CHEBI:30616"/>
        <dbReference type="ChEBI" id="CHEBI:43474"/>
        <dbReference type="ChEBI" id="CHEBI:57451"/>
        <dbReference type="ChEBI" id="CHEBI:456216"/>
        <dbReference type="EC" id="6.3.2.12"/>
    </reaction>
</comment>
<dbReference type="AlphaFoldDB" id="A0AAP6JDJ6"/>
<evidence type="ECO:0000256" key="1">
    <source>
        <dbReference type="ARBA" id="ARBA00002714"/>
    </source>
</evidence>
<dbReference type="Gene3D" id="3.90.190.20">
    <property type="entry name" value="Mur ligase, C-terminal domain"/>
    <property type="match status" value="1"/>
</dbReference>
<dbReference type="Pfam" id="PF08245">
    <property type="entry name" value="Mur_ligase_M"/>
    <property type="match status" value="1"/>
</dbReference>
<evidence type="ECO:0000256" key="21">
    <source>
        <dbReference type="PIRNR" id="PIRNR001563"/>
    </source>
</evidence>
<dbReference type="Gene3D" id="3.40.1190.10">
    <property type="entry name" value="Mur-like, catalytic domain"/>
    <property type="match status" value="1"/>
</dbReference>
<evidence type="ECO:0000256" key="13">
    <source>
        <dbReference type="ARBA" id="ARBA00022909"/>
    </source>
</evidence>
<dbReference type="PANTHER" id="PTHR11136:SF0">
    <property type="entry name" value="DIHYDROFOLATE SYNTHETASE-RELATED"/>
    <property type="match status" value="1"/>
</dbReference>
<comment type="catalytic activity">
    <reaction evidence="19">
        <text>(6R)-5,10-methylenetetrahydrofolyl-(gamma-L-Glu)(n) + L-glutamate + ATP = (6R)-5,10-methylenetetrahydrofolyl-(gamma-L-Glu)(n+1) + ADP + phosphate + H(+)</text>
        <dbReference type="Rhea" id="RHEA:51912"/>
        <dbReference type="Rhea" id="RHEA-COMP:13257"/>
        <dbReference type="Rhea" id="RHEA-COMP:13258"/>
        <dbReference type="ChEBI" id="CHEBI:15378"/>
        <dbReference type="ChEBI" id="CHEBI:29985"/>
        <dbReference type="ChEBI" id="CHEBI:30616"/>
        <dbReference type="ChEBI" id="CHEBI:43474"/>
        <dbReference type="ChEBI" id="CHEBI:136572"/>
        <dbReference type="ChEBI" id="CHEBI:456216"/>
        <dbReference type="EC" id="6.3.2.17"/>
    </reaction>
</comment>
<evidence type="ECO:0000313" key="24">
    <source>
        <dbReference type="EMBL" id="MEA5444546.1"/>
    </source>
</evidence>
<dbReference type="GO" id="GO:0005737">
    <property type="term" value="C:cytoplasm"/>
    <property type="evidence" value="ECO:0007669"/>
    <property type="project" value="TreeGrafter"/>
</dbReference>
<dbReference type="Proteomes" id="UP001302316">
    <property type="component" value="Unassembled WGS sequence"/>
</dbReference>
<dbReference type="GO" id="GO:0005524">
    <property type="term" value="F:ATP binding"/>
    <property type="evidence" value="ECO:0007669"/>
    <property type="project" value="UniProtKB-KW"/>
</dbReference>
<dbReference type="EC" id="6.3.2.17" evidence="6"/>
<reference evidence="24 25" key="1">
    <citation type="submission" date="2023-12" db="EMBL/GenBank/DDBJ databases">
        <title>Whole-genome sequencing of halo(alkali)philic microorganisms from hypersaline lakes.</title>
        <authorList>
            <person name="Sorokin D.Y."/>
            <person name="Merkel A.Y."/>
            <person name="Messina E."/>
            <person name="Yakimov M."/>
        </authorList>
    </citation>
    <scope>NUCLEOTIDE SEQUENCE [LARGE SCALE GENOMIC DNA]</scope>
    <source>
        <strain evidence="24 25">AB-CW1</strain>
    </source>
</reference>
<keyword evidence="10 21" id="KW-0547">Nucleotide-binding</keyword>
<sequence>MKPAGQPAPTAPGPKAGLTQWLRWLEGLHSSAIDLGLERLRPVCQAMGLDRPPFRVLTVAGTNGKGSSVAVAAALLTAAGHRVGSYTSPHLIDFNERICIDGLPASDAEILQAFQAVEAARGAISLSYFEYTTLAALAIFRQRGVSHAVLEVGLGGRLDAVNVIDADVALLTRVALDHAEWLGNDLAGIAREKAGVCRPSRPVVVADRDGPLAEAARETGARPLLLGKRDFVWGQDGDSWFWESNEARLDGLGLEPWWHMPWQRANAAAAMQAVSLLAPEVLADAGRVRQVLSTLQPPGRVQRLAGQPETLLDVAHNPDAALALMDYLRARPVNGQTRAIIGMRADKDIAGVVTTLAGEVDEWWPADLSAQGGLSAEGLDQRIHVACPAAHTRVKNADPVETWLAARASANPGDRLLVLGSFMTVGPVLRQVDAAGHTVGIGNR</sequence>
<keyword evidence="25" id="KW-1185">Reference proteome</keyword>
<comment type="pathway">
    <text evidence="2">Cofactor biosynthesis; tetrahydrofolate biosynthesis; 7,8-dihydrofolate from 2-amino-4-hydroxy-6-hydroxymethyl-7,8-dihydropteridine diphosphate and 4-aminobenzoate: step 2/2.</text>
</comment>
<keyword evidence="13" id="KW-0289">Folate biosynthesis</keyword>
<evidence type="ECO:0000256" key="16">
    <source>
        <dbReference type="ARBA" id="ARBA00032510"/>
    </source>
</evidence>
<keyword evidence="12" id="KW-0460">Magnesium</keyword>
<evidence type="ECO:0000256" key="15">
    <source>
        <dbReference type="ARBA" id="ARBA00030592"/>
    </source>
</evidence>
<evidence type="ECO:0000256" key="2">
    <source>
        <dbReference type="ARBA" id="ARBA00004799"/>
    </source>
</evidence>
<dbReference type="Pfam" id="PF02875">
    <property type="entry name" value="Mur_ligase_C"/>
    <property type="match status" value="1"/>
</dbReference>
<comment type="catalytic activity">
    <reaction evidence="17">
        <text>(6S)-5,6,7,8-tetrahydrofolyl-(gamma-L-Glu)(n) + L-glutamate + ATP = (6S)-5,6,7,8-tetrahydrofolyl-(gamma-L-Glu)(n+1) + ADP + phosphate + H(+)</text>
        <dbReference type="Rhea" id="RHEA:10580"/>
        <dbReference type="Rhea" id="RHEA-COMP:14738"/>
        <dbReference type="Rhea" id="RHEA-COMP:14740"/>
        <dbReference type="ChEBI" id="CHEBI:15378"/>
        <dbReference type="ChEBI" id="CHEBI:29985"/>
        <dbReference type="ChEBI" id="CHEBI:30616"/>
        <dbReference type="ChEBI" id="CHEBI:43474"/>
        <dbReference type="ChEBI" id="CHEBI:141005"/>
        <dbReference type="ChEBI" id="CHEBI:456216"/>
        <dbReference type="EC" id="6.3.2.17"/>
    </reaction>
</comment>
<dbReference type="InterPro" id="IPR036565">
    <property type="entry name" value="Mur-like_cat_sf"/>
</dbReference>
<dbReference type="PANTHER" id="PTHR11136">
    <property type="entry name" value="FOLYLPOLYGLUTAMATE SYNTHASE-RELATED"/>
    <property type="match status" value="1"/>
</dbReference>
<evidence type="ECO:0000256" key="6">
    <source>
        <dbReference type="ARBA" id="ARBA00013025"/>
    </source>
</evidence>
<dbReference type="SUPFAM" id="SSF53244">
    <property type="entry name" value="MurD-like peptide ligases, peptide-binding domain"/>
    <property type="match status" value="1"/>
</dbReference>
<gene>
    <name evidence="24" type="primary">folC</name>
    <name evidence="24" type="ORF">VCB98_01760</name>
</gene>
<evidence type="ECO:0000256" key="11">
    <source>
        <dbReference type="ARBA" id="ARBA00022840"/>
    </source>
</evidence>
<dbReference type="NCBIfam" id="TIGR01499">
    <property type="entry name" value="folC"/>
    <property type="match status" value="1"/>
</dbReference>
<feature type="domain" description="Mur ligase central" evidence="23">
    <location>
        <begin position="59"/>
        <end position="222"/>
    </location>
</feature>
<evidence type="ECO:0000256" key="20">
    <source>
        <dbReference type="ARBA" id="ARBA00049161"/>
    </source>
</evidence>
<name>A0AAP6JDJ6_9GAMM</name>
<evidence type="ECO:0000256" key="7">
    <source>
        <dbReference type="ARBA" id="ARBA00019357"/>
    </source>
</evidence>
<proteinExistence type="inferred from homology"/>
<evidence type="ECO:0000313" key="25">
    <source>
        <dbReference type="Proteomes" id="UP001302316"/>
    </source>
</evidence>
<accession>A0AAP6JDJ6</accession>
<evidence type="ECO:0000256" key="5">
    <source>
        <dbReference type="ARBA" id="ARBA00013023"/>
    </source>
</evidence>
<dbReference type="NCBIfam" id="NF008101">
    <property type="entry name" value="PRK10846.1"/>
    <property type="match status" value="1"/>
</dbReference>
<protein>
    <recommendedName>
        <fullName evidence="7">Dihydrofolate synthase/folylpolyglutamate synthase</fullName>
        <ecNumber evidence="5">6.3.2.12</ecNumber>
        <ecNumber evidence="6">6.3.2.17</ecNumber>
    </recommendedName>
    <alternativeName>
        <fullName evidence="16">Folylpoly-gamma-glutamate synthetase-dihydrofolate synthetase</fullName>
    </alternativeName>
    <alternativeName>
        <fullName evidence="14">Folylpolyglutamate synthetase</fullName>
    </alternativeName>
    <alternativeName>
        <fullName evidence="15">Tetrahydrofolylpolyglutamate synthase</fullName>
    </alternativeName>
</protein>
<dbReference type="GO" id="GO:0008841">
    <property type="term" value="F:dihydrofolate synthase activity"/>
    <property type="evidence" value="ECO:0007669"/>
    <property type="project" value="UniProtKB-EC"/>
</dbReference>
<dbReference type="EMBL" id="JAYGII010000002">
    <property type="protein sequence ID" value="MEA5444546.1"/>
    <property type="molecule type" value="Genomic_DNA"/>
</dbReference>
<comment type="catalytic activity">
    <reaction evidence="18">
        <text>10-formyltetrahydrofolyl-(gamma-L-Glu)(n) + L-glutamate + ATP = 10-formyltetrahydrofolyl-(gamma-L-Glu)(n+1) + ADP + phosphate + H(+)</text>
        <dbReference type="Rhea" id="RHEA:51904"/>
        <dbReference type="Rhea" id="RHEA-COMP:13088"/>
        <dbReference type="Rhea" id="RHEA-COMP:14300"/>
        <dbReference type="ChEBI" id="CHEBI:15378"/>
        <dbReference type="ChEBI" id="CHEBI:29985"/>
        <dbReference type="ChEBI" id="CHEBI:30616"/>
        <dbReference type="ChEBI" id="CHEBI:43474"/>
        <dbReference type="ChEBI" id="CHEBI:134413"/>
        <dbReference type="ChEBI" id="CHEBI:456216"/>
        <dbReference type="EC" id="6.3.2.17"/>
    </reaction>
</comment>
<dbReference type="GO" id="GO:0046872">
    <property type="term" value="F:metal ion binding"/>
    <property type="evidence" value="ECO:0007669"/>
    <property type="project" value="UniProtKB-KW"/>
</dbReference>
<evidence type="ECO:0000256" key="8">
    <source>
        <dbReference type="ARBA" id="ARBA00022598"/>
    </source>
</evidence>
<comment type="caution">
    <text evidence="24">The sequence shown here is derived from an EMBL/GenBank/DDBJ whole genome shotgun (WGS) entry which is preliminary data.</text>
</comment>
<dbReference type="InterPro" id="IPR004101">
    <property type="entry name" value="Mur_ligase_C"/>
</dbReference>